<dbReference type="InterPro" id="IPR035906">
    <property type="entry name" value="MetI-like_sf"/>
</dbReference>
<feature type="transmembrane region" description="Helical" evidence="7">
    <location>
        <begin position="88"/>
        <end position="109"/>
    </location>
</feature>
<reference evidence="10" key="1">
    <citation type="journal article" date="2019" name="Int. J. Syst. Evol. Microbiol.">
        <title>The Global Catalogue of Microorganisms (GCM) 10K type strain sequencing project: providing services to taxonomists for standard genome sequencing and annotation.</title>
        <authorList>
            <consortium name="The Broad Institute Genomics Platform"/>
            <consortium name="The Broad Institute Genome Sequencing Center for Infectious Disease"/>
            <person name="Wu L."/>
            <person name="Ma J."/>
        </authorList>
    </citation>
    <scope>NUCLEOTIDE SEQUENCE [LARGE SCALE GENOMIC DNA]</scope>
    <source>
        <strain evidence="10">KCTC 12907</strain>
    </source>
</reference>
<dbReference type="Proteomes" id="UP001596378">
    <property type="component" value="Unassembled WGS sequence"/>
</dbReference>
<dbReference type="PANTHER" id="PTHR43744">
    <property type="entry name" value="ABC TRANSPORTER PERMEASE PROTEIN MG189-RELATED-RELATED"/>
    <property type="match status" value="1"/>
</dbReference>
<dbReference type="InterPro" id="IPR000515">
    <property type="entry name" value="MetI-like"/>
</dbReference>
<evidence type="ECO:0000313" key="10">
    <source>
        <dbReference type="Proteomes" id="UP001596378"/>
    </source>
</evidence>
<dbReference type="CDD" id="cd06261">
    <property type="entry name" value="TM_PBP2"/>
    <property type="match status" value="1"/>
</dbReference>
<sequence>MTALRTGNLSIGGSGAIGRRGLSLSIGTILALYAIVTVYPLVWMVFSAFKTDRAFFLEPFSLPSEWMLSNFSKAWSVGKMGIGFSNTIGVTLCSLVLTLLVGSLASYILSRFRFKLKPAIVGMFMVGMLIPIHSTLVPLFIIMKQLHLLNTYAALILPYTAFSLPVAIFVISAFMATVPRELEEAAFVDGSGIWGFFVRIMLPISRPALATTGILSFLSFWNEYAFALVFISKASLKTLPLSLNIFTSGFSTSYGLTLAAITIAAIPTIVIYILFQEQVMKGMTAGAVKG</sequence>
<keyword evidence="2 7" id="KW-0813">Transport</keyword>
<keyword evidence="6 7" id="KW-0472">Membrane</keyword>
<feature type="transmembrane region" description="Helical" evidence="7">
    <location>
        <begin position="252"/>
        <end position="275"/>
    </location>
</feature>
<evidence type="ECO:0000256" key="4">
    <source>
        <dbReference type="ARBA" id="ARBA00022692"/>
    </source>
</evidence>
<name>A0ABW2F9D2_9BACL</name>
<feature type="transmembrane region" description="Helical" evidence="7">
    <location>
        <begin position="121"/>
        <end position="143"/>
    </location>
</feature>
<comment type="subcellular location">
    <subcellularLocation>
        <location evidence="1 7">Cell membrane</location>
        <topology evidence="1 7">Multi-pass membrane protein</topology>
    </subcellularLocation>
</comment>
<dbReference type="PROSITE" id="PS50928">
    <property type="entry name" value="ABC_TM1"/>
    <property type="match status" value="1"/>
</dbReference>
<dbReference type="SUPFAM" id="SSF161098">
    <property type="entry name" value="MetI-like"/>
    <property type="match status" value="1"/>
</dbReference>
<accession>A0ABW2F9D2</accession>
<proteinExistence type="inferred from homology"/>
<evidence type="ECO:0000256" key="1">
    <source>
        <dbReference type="ARBA" id="ARBA00004651"/>
    </source>
</evidence>
<evidence type="ECO:0000256" key="2">
    <source>
        <dbReference type="ARBA" id="ARBA00022448"/>
    </source>
</evidence>
<evidence type="ECO:0000313" key="9">
    <source>
        <dbReference type="EMBL" id="MFC7149825.1"/>
    </source>
</evidence>
<evidence type="ECO:0000256" key="3">
    <source>
        <dbReference type="ARBA" id="ARBA00022475"/>
    </source>
</evidence>
<evidence type="ECO:0000256" key="5">
    <source>
        <dbReference type="ARBA" id="ARBA00022989"/>
    </source>
</evidence>
<keyword evidence="4 7" id="KW-0812">Transmembrane</keyword>
<comment type="similarity">
    <text evidence="7">Belongs to the binding-protein-dependent transport system permease family.</text>
</comment>
<gene>
    <name evidence="9" type="ORF">ACFQMJ_14970</name>
</gene>
<protein>
    <submittedName>
        <fullName evidence="9">Carbohydrate ABC transporter permease</fullName>
    </submittedName>
</protein>
<keyword evidence="10" id="KW-1185">Reference proteome</keyword>
<evidence type="ECO:0000259" key="8">
    <source>
        <dbReference type="PROSITE" id="PS50928"/>
    </source>
</evidence>
<keyword evidence="3" id="KW-1003">Cell membrane</keyword>
<organism evidence="9 10">
    <name type="scientific">Cohnella cellulosilytica</name>
    <dbReference type="NCBI Taxonomy" id="986710"/>
    <lineage>
        <taxon>Bacteria</taxon>
        <taxon>Bacillati</taxon>
        <taxon>Bacillota</taxon>
        <taxon>Bacilli</taxon>
        <taxon>Bacillales</taxon>
        <taxon>Paenibacillaceae</taxon>
        <taxon>Cohnella</taxon>
    </lineage>
</organism>
<dbReference type="EMBL" id="JBHTAI010000008">
    <property type="protein sequence ID" value="MFC7149825.1"/>
    <property type="molecule type" value="Genomic_DNA"/>
</dbReference>
<keyword evidence="5 7" id="KW-1133">Transmembrane helix</keyword>
<dbReference type="Pfam" id="PF00528">
    <property type="entry name" value="BPD_transp_1"/>
    <property type="match status" value="1"/>
</dbReference>
<dbReference type="Gene3D" id="1.10.3720.10">
    <property type="entry name" value="MetI-like"/>
    <property type="match status" value="1"/>
</dbReference>
<feature type="transmembrane region" description="Helical" evidence="7">
    <location>
        <begin position="208"/>
        <end position="231"/>
    </location>
</feature>
<feature type="transmembrane region" description="Helical" evidence="7">
    <location>
        <begin position="21"/>
        <end position="46"/>
    </location>
</feature>
<dbReference type="RefSeq" id="WP_378049319.1">
    <property type="nucleotide sequence ID" value="NZ_JBHMDN010000020.1"/>
</dbReference>
<feature type="domain" description="ABC transmembrane type-1" evidence="8">
    <location>
        <begin position="84"/>
        <end position="275"/>
    </location>
</feature>
<evidence type="ECO:0000256" key="6">
    <source>
        <dbReference type="ARBA" id="ARBA00023136"/>
    </source>
</evidence>
<comment type="caution">
    <text evidence="9">The sequence shown here is derived from an EMBL/GenBank/DDBJ whole genome shotgun (WGS) entry which is preliminary data.</text>
</comment>
<feature type="transmembrane region" description="Helical" evidence="7">
    <location>
        <begin position="155"/>
        <end position="178"/>
    </location>
</feature>
<evidence type="ECO:0000256" key="7">
    <source>
        <dbReference type="RuleBase" id="RU363032"/>
    </source>
</evidence>
<dbReference type="PANTHER" id="PTHR43744:SF12">
    <property type="entry name" value="ABC TRANSPORTER PERMEASE PROTEIN MG189-RELATED"/>
    <property type="match status" value="1"/>
</dbReference>